<dbReference type="EMBL" id="SRPW01000266">
    <property type="protein sequence ID" value="KAG6016206.1"/>
    <property type="molecule type" value="Genomic_DNA"/>
</dbReference>
<dbReference type="GO" id="GO:0005634">
    <property type="term" value="C:nucleus"/>
    <property type="evidence" value="ECO:0007669"/>
    <property type="project" value="TreeGrafter"/>
</dbReference>
<dbReference type="PANTHER" id="PTHR13271">
    <property type="entry name" value="UNCHARACTERIZED PUTATIVE METHYLTRANSFERASE"/>
    <property type="match status" value="1"/>
</dbReference>
<dbReference type="AlphaFoldDB" id="A0A9P7NG57"/>
<dbReference type="CDD" id="cd10527">
    <property type="entry name" value="SET_LSMT"/>
    <property type="match status" value="1"/>
</dbReference>
<organism evidence="1 2">
    <name type="scientific">Claviceps pusilla</name>
    <dbReference type="NCBI Taxonomy" id="123648"/>
    <lineage>
        <taxon>Eukaryota</taxon>
        <taxon>Fungi</taxon>
        <taxon>Dikarya</taxon>
        <taxon>Ascomycota</taxon>
        <taxon>Pezizomycotina</taxon>
        <taxon>Sordariomycetes</taxon>
        <taxon>Hypocreomycetidae</taxon>
        <taxon>Hypocreales</taxon>
        <taxon>Clavicipitaceae</taxon>
        <taxon>Claviceps</taxon>
    </lineage>
</organism>
<evidence type="ECO:0000313" key="1">
    <source>
        <dbReference type="EMBL" id="KAG6016206.1"/>
    </source>
</evidence>
<keyword evidence="2" id="KW-1185">Reference proteome</keyword>
<accession>A0A9P7NG57</accession>
<name>A0A9P7NG57_9HYPO</name>
<protein>
    <recommendedName>
        <fullName evidence="3">SET domain-containing protein</fullName>
    </recommendedName>
</protein>
<dbReference type="Gene3D" id="3.90.1410.10">
    <property type="entry name" value="set domain protein methyltransferase, domain 1"/>
    <property type="match status" value="1"/>
</dbReference>
<dbReference type="GO" id="GO:0016279">
    <property type="term" value="F:protein-lysine N-methyltransferase activity"/>
    <property type="evidence" value="ECO:0007669"/>
    <property type="project" value="TreeGrafter"/>
</dbReference>
<evidence type="ECO:0000313" key="2">
    <source>
        <dbReference type="Proteomes" id="UP000748025"/>
    </source>
</evidence>
<dbReference type="PANTHER" id="PTHR13271:SF76">
    <property type="entry name" value="SET DOMAIN-CONTAINING PROTEIN 8"/>
    <property type="match status" value="1"/>
</dbReference>
<dbReference type="InterPro" id="IPR050600">
    <property type="entry name" value="SETD3_SETD6_MTase"/>
</dbReference>
<gene>
    <name evidence="1" type="ORF">E4U43_004058</name>
</gene>
<comment type="caution">
    <text evidence="1">The sequence shown here is derived from an EMBL/GenBank/DDBJ whole genome shotgun (WGS) entry which is preliminary data.</text>
</comment>
<dbReference type="SUPFAM" id="SSF82199">
    <property type="entry name" value="SET domain"/>
    <property type="match status" value="1"/>
</dbReference>
<proteinExistence type="predicted"/>
<dbReference type="OrthoDB" id="441812at2759"/>
<evidence type="ECO:0008006" key="3">
    <source>
        <dbReference type="Google" id="ProtNLM"/>
    </source>
</evidence>
<dbReference type="Proteomes" id="UP000748025">
    <property type="component" value="Unassembled WGS sequence"/>
</dbReference>
<reference evidence="1" key="1">
    <citation type="journal article" date="2020" name="bioRxiv">
        <title>Whole genome comparisons of ergot fungi reveals the divergence and evolution of species within the genus Claviceps are the result of varying mechanisms driving genome evolution and host range expansion.</title>
        <authorList>
            <person name="Wyka S.A."/>
            <person name="Mondo S.J."/>
            <person name="Liu M."/>
            <person name="Dettman J."/>
            <person name="Nalam V."/>
            <person name="Broders K.D."/>
        </authorList>
    </citation>
    <scope>NUCLEOTIDE SEQUENCE</scope>
    <source>
        <strain evidence="1">CCC 602</strain>
    </source>
</reference>
<sequence>MMAHHASMEAFPTWAHLAQVHFAGVELQDVGHGKGLGLVVAAESDLEGSAVEEQKRAVLRVPHDLLLSVEAVDEYAKADHNFKQLLDVAGRKQFKDGSWKCIIINQAQSTRGDTLLYLISHLAQDRSPARLTVTFWTQYIRFLPRPVPVPTMWSHGERQLLNGTSLETALQAKLTTLQTEFELFHDLSEALPFWNTLLWENETIRLEDWLLVDAWYRSRCLELPGLGTAMVPALDMVNHSNQPSSLYEVDDAEDVVLLVRPEADISEGKEITISYGEEKSASEMLFNYGFVDPANASSTMTLHLRPFPDDPLAKAKAHVFNGAKVLTLSFKADNEAEGEEDGMGRCCWHSPFVYLMCLNEEDGLSFQLLQDTEGGRSLRLLWQDEDVTERAADFETLIKGHKLYQVFKLRAATVVLRTIVEQLDSIRSSQGDAEVEPEFDDSPIAGELRPDCIAAAKLLKDVEEGLLVKALDALRHETDALMDDDHVVAYLRSTAGSDGEEADFS</sequence>
<dbReference type="InterPro" id="IPR046341">
    <property type="entry name" value="SET_dom_sf"/>
</dbReference>